<protein>
    <submittedName>
        <fullName evidence="1">Target of rapamycin complex 1 subunit kog1</fullName>
    </submittedName>
</protein>
<organism evidence="1 2">
    <name type="scientific">Linderina macrospora</name>
    <dbReference type="NCBI Taxonomy" id="4868"/>
    <lineage>
        <taxon>Eukaryota</taxon>
        <taxon>Fungi</taxon>
        <taxon>Fungi incertae sedis</taxon>
        <taxon>Zoopagomycota</taxon>
        <taxon>Kickxellomycotina</taxon>
        <taxon>Kickxellomycetes</taxon>
        <taxon>Kickxellales</taxon>
        <taxon>Kickxellaceae</taxon>
        <taxon>Linderina</taxon>
    </lineage>
</organism>
<keyword evidence="2" id="KW-1185">Reference proteome</keyword>
<proteinExistence type="predicted"/>
<reference evidence="1" key="1">
    <citation type="submission" date="2022-07" db="EMBL/GenBank/DDBJ databases">
        <title>Phylogenomic reconstructions and comparative analyses of Kickxellomycotina fungi.</title>
        <authorList>
            <person name="Reynolds N.K."/>
            <person name="Stajich J.E."/>
            <person name="Barry K."/>
            <person name="Grigoriev I.V."/>
            <person name="Crous P."/>
            <person name="Smith M.E."/>
        </authorList>
    </citation>
    <scope>NUCLEOTIDE SEQUENCE</scope>
    <source>
        <strain evidence="1">NRRL 5244</strain>
    </source>
</reference>
<evidence type="ECO:0000313" key="1">
    <source>
        <dbReference type="EMBL" id="KAJ1942472.1"/>
    </source>
</evidence>
<evidence type="ECO:0000313" key="2">
    <source>
        <dbReference type="Proteomes" id="UP001150603"/>
    </source>
</evidence>
<dbReference type="EMBL" id="JANBPW010001954">
    <property type="protein sequence ID" value="KAJ1942472.1"/>
    <property type="molecule type" value="Genomic_DNA"/>
</dbReference>
<feature type="non-terminal residue" evidence="1">
    <location>
        <position position="774"/>
    </location>
</feature>
<feature type="non-terminal residue" evidence="1">
    <location>
        <position position="1"/>
    </location>
</feature>
<comment type="caution">
    <text evidence="1">The sequence shown here is derived from an EMBL/GenBank/DDBJ whole genome shotgun (WGS) entry which is preliminary data.</text>
</comment>
<dbReference type="Proteomes" id="UP001150603">
    <property type="component" value="Unassembled WGS sequence"/>
</dbReference>
<accession>A0ACC1J961</accession>
<sequence length="774" mass="84120">CFHERLLDFYLVYLQRPDNGTEERARLRAWILLSLAELWKSFPDAKWMAMTYRLCVIAQTRQQQEEQEQRRAAMSGNGNGDESAMHSRAPSFEELLAASVEDENVDARDAQDLLIQMTGHRSPLVRASAIYALNTLLSDLVNLGDDPSVLTIIRKAERQAYAVLLHMASDGSPMVRREVVNMVGSAVFASYMPQTIEAVARVVGEEVRDRRMAMNRTQMANGSGGASGSGAGADVPAISMDLLVKLYKAMLGLSADAHPDVALPAQQVCDTVMQCYAHSRAFFEAEAAIDRALHQAEIARSASGLTPALGFLKTSGSVGDALLGSPPMTGSAAAGGAAAGRRESQAQQQQYQQQQYQQQQYQQQQRMQRRQSAQSPPLGGHHNHQQHQQQHQQRGMANGNHRYTMHVPASGSSDMDHQTEPGMPRDRFARLSDSERVEAARRMVSVERAWLEWGRHELRTSLCESTLVDWAGAHFTEFDISLFATVAGPVLGSHSLVETAERSRRIARMEADARLMGNNAAYAKWTDVSTVSTASAPATAAALMHPVEPHIVVAHQAGDVSVFDWEQNAMVGHYAVDRRKADIRSLHLVNPLGQARLLVGTNDGTVRVFSSHAPDFAPTVSRSAVAMMDTAGQVPEFPRPRLLTAFRALPWASIELPTGNHSVSSISGLSTFSGGGNNGGSSRWTATAASRAPGCGLVTAWNQHSGVLLAGGSSKSVRVWDMETEQCIEDVQISPVGGVTCMSSDNGVGHLFVVGNQDGVVRVMDRRMDARHGS</sequence>
<name>A0ACC1J961_9FUNG</name>
<gene>
    <name evidence="1" type="primary">KOG1_1</name>
    <name evidence="1" type="ORF">FBU59_003188</name>
</gene>